<sequence length="205" mass="23636">MLRNTCRYYSAARPIPKSLLERQARRLANKHGDADVVPVADVQAALSGSFDDIFNMFKPNVLSEEDEKVLKKQYSETLARREQSGEFRSLLVHKLHMDTARESLDLDQLNSQFKQLQAIDRDLIDYALPRIAPVQEDWRTVPLYAKQLQWYIAYGAYGPREHYNDFEKDKSQSHFEVDPLSKFVLALFAAITATAWVKRGEKATL</sequence>
<dbReference type="EMBL" id="BTGD01000005">
    <property type="protein sequence ID" value="GMM55288.1"/>
    <property type="molecule type" value="Genomic_DNA"/>
</dbReference>
<organism evidence="1 2">
    <name type="scientific">Maudiozyma humilis</name>
    <name type="common">Sour dough yeast</name>
    <name type="synonym">Kazachstania humilis</name>
    <dbReference type="NCBI Taxonomy" id="51915"/>
    <lineage>
        <taxon>Eukaryota</taxon>
        <taxon>Fungi</taxon>
        <taxon>Dikarya</taxon>
        <taxon>Ascomycota</taxon>
        <taxon>Saccharomycotina</taxon>
        <taxon>Saccharomycetes</taxon>
        <taxon>Saccharomycetales</taxon>
        <taxon>Saccharomycetaceae</taxon>
        <taxon>Maudiozyma</taxon>
    </lineage>
</organism>
<gene>
    <name evidence="1" type="ORF">DAKH74_019040</name>
</gene>
<proteinExistence type="predicted"/>
<dbReference type="Proteomes" id="UP001377567">
    <property type="component" value="Unassembled WGS sequence"/>
</dbReference>
<evidence type="ECO:0000313" key="2">
    <source>
        <dbReference type="Proteomes" id="UP001377567"/>
    </source>
</evidence>
<accession>A0AAV5RXC9</accession>
<keyword evidence="2" id="KW-1185">Reference proteome</keyword>
<reference evidence="1 2" key="1">
    <citation type="journal article" date="2023" name="Elife">
        <title>Identification of key yeast species and microbe-microbe interactions impacting larval growth of Drosophila in the wild.</title>
        <authorList>
            <person name="Mure A."/>
            <person name="Sugiura Y."/>
            <person name="Maeda R."/>
            <person name="Honda K."/>
            <person name="Sakurai N."/>
            <person name="Takahashi Y."/>
            <person name="Watada M."/>
            <person name="Katoh T."/>
            <person name="Gotoh A."/>
            <person name="Gotoh Y."/>
            <person name="Taniguchi I."/>
            <person name="Nakamura K."/>
            <person name="Hayashi T."/>
            <person name="Katayama T."/>
            <person name="Uemura T."/>
            <person name="Hattori Y."/>
        </authorList>
    </citation>
    <scope>NUCLEOTIDE SEQUENCE [LARGE SCALE GENOMIC DNA]</scope>
    <source>
        <strain evidence="1 2">KH-74</strain>
    </source>
</reference>
<name>A0AAV5RXC9_MAUHU</name>
<evidence type="ECO:0000313" key="1">
    <source>
        <dbReference type="EMBL" id="GMM55288.1"/>
    </source>
</evidence>
<protein>
    <submittedName>
        <fullName evidence="1">Uncharacterized protein</fullName>
    </submittedName>
</protein>
<comment type="caution">
    <text evidence="1">The sequence shown here is derived from an EMBL/GenBank/DDBJ whole genome shotgun (WGS) entry which is preliminary data.</text>
</comment>
<dbReference type="AlphaFoldDB" id="A0AAV5RXC9"/>